<dbReference type="AlphaFoldDB" id="A0ABD0J2M7"/>
<dbReference type="Proteomes" id="UP001519460">
    <property type="component" value="Unassembled WGS sequence"/>
</dbReference>
<reference evidence="1 2" key="1">
    <citation type="journal article" date="2023" name="Sci. Data">
        <title>Genome assembly of the Korean intertidal mud-creeper Batillaria attramentaria.</title>
        <authorList>
            <person name="Patra A.K."/>
            <person name="Ho P.T."/>
            <person name="Jun S."/>
            <person name="Lee S.J."/>
            <person name="Kim Y."/>
            <person name="Won Y.J."/>
        </authorList>
    </citation>
    <scope>NUCLEOTIDE SEQUENCE [LARGE SCALE GENOMIC DNA]</scope>
    <source>
        <strain evidence="1">Wonlab-2016</strain>
    </source>
</reference>
<name>A0ABD0J2M7_9CAEN</name>
<gene>
    <name evidence="1" type="ORF">BaRGS_00039556</name>
</gene>
<dbReference type="EMBL" id="JACVVK020000700">
    <property type="protein sequence ID" value="KAK7454690.1"/>
    <property type="molecule type" value="Genomic_DNA"/>
</dbReference>
<protein>
    <submittedName>
        <fullName evidence="1">Uncharacterized protein</fullName>
    </submittedName>
</protein>
<sequence>MSFRRGREGWPAGSQTTKQTLIPRAAIVHKGILLQTSRDIRQTLDIVPVTETGASKSFIVPSIHVPIRAMLTGSGRHARDAGDVKVIEMGITIAGCPCTQRFLLHYGLRLSWAAYSIGTTAGAESSITLKKEQQ</sequence>
<accession>A0ABD0J2M7</accession>
<organism evidence="1 2">
    <name type="scientific">Batillaria attramentaria</name>
    <dbReference type="NCBI Taxonomy" id="370345"/>
    <lineage>
        <taxon>Eukaryota</taxon>
        <taxon>Metazoa</taxon>
        <taxon>Spiralia</taxon>
        <taxon>Lophotrochozoa</taxon>
        <taxon>Mollusca</taxon>
        <taxon>Gastropoda</taxon>
        <taxon>Caenogastropoda</taxon>
        <taxon>Sorbeoconcha</taxon>
        <taxon>Cerithioidea</taxon>
        <taxon>Batillariidae</taxon>
        <taxon>Batillaria</taxon>
    </lineage>
</organism>
<proteinExistence type="predicted"/>
<evidence type="ECO:0000313" key="2">
    <source>
        <dbReference type="Proteomes" id="UP001519460"/>
    </source>
</evidence>
<keyword evidence="2" id="KW-1185">Reference proteome</keyword>
<comment type="caution">
    <text evidence="1">The sequence shown here is derived from an EMBL/GenBank/DDBJ whole genome shotgun (WGS) entry which is preliminary data.</text>
</comment>
<evidence type="ECO:0000313" key="1">
    <source>
        <dbReference type="EMBL" id="KAK7454690.1"/>
    </source>
</evidence>